<comment type="similarity">
    <text evidence="6">Belongs to the CTF8 family.</text>
</comment>
<reference evidence="7" key="2">
    <citation type="journal article" date="2023" name="Microbiol Resour">
        <title>Decontamination and Annotation of the Draft Genome Sequence of the Oomycete Lagenidium giganteum ARSEF 373.</title>
        <authorList>
            <person name="Morgan W.R."/>
            <person name="Tartar A."/>
        </authorList>
    </citation>
    <scope>NUCLEOTIDE SEQUENCE</scope>
    <source>
        <strain evidence="7">ARSEF 373</strain>
    </source>
</reference>
<evidence type="ECO:0000256" key="5">
    <source>
        <dbReference type="ARBA" id="ARBA00023306"/>
    </source>
</evidence>
<name>A0AAV2Z2Z5_9STRA</name>
<sequence length="108" mass="11668">MLVPVQVEGAAKEWSIVEFQGQLISDVDMKGVDIGKLTFPNGVPTLRIGKHILAGKLAKLSKPMAIMEKHTNADDDDEAVPNGVSYEVVGIARSRIIFSTRPKPILTG</sequence>
<keyword evidence="5" id="KW-0131">Cell cycle</keyword>
<dbReference type="AlphaFoldDB" id="A0AAV2Z2Z5"/>
<keyword evidence="8" id="KW-1185">Reference proteome</keyword>
<dbReference type="Pfam" id="PF09696">
    <property type="entry name" value="Ctf8"/>
    <property type="match status" value="1"/>
</dbReference>
<protein>
    <recommendedName>
        <fullName evidence="9">Chromosome transmission fidelity protein 8</fullName>
    </recommendedName>
</protein>
<evidence type="ECO:0000256" key="6">
    <source>
        <dbReference type="ARBA" id="ARBA00038447"/>
    </source>
</evidence>
<evidence type="ECO:0000256" key="3">
    <source>
        <dbReference type="ARBA" id="ARBA00023125"/>
    </source>
</evidence>
<evidence type="ECO:0000313" key="7">
    <source>
        <dbReference type="EMBL" id="DAZ99861.1"/>
    </source>
</evidence>
<evidence type="ECO:0000313" key="8">
    <source>
        <dbReference type="Proteomes" id="UP001146120"/>
    </source>
</evidence>
<proteinExistence type="inferred from homology"/>
<evidence type="ECO:0000256" key="2">
    <source>
        <dbReference type="ARBA" id="ARBA00022705"/>
    </source>
</evidence>
<accession>A0AAV2Z2Z5</accession>
<evidence type="ECO:0000256" key="1">
    <source>
        <dbReference type="ARBA" id="ARBA00004123"/>
    </source>
</evidence>
<organism evidence="7 8">
    <name type="scientific">Lagenidium giganteum</name>
    <dbReference type="NCBI Taxonomy" id="4803"/>
    <lineage>
        <taxon>Eukaryota</taxon>
        <taxon>Sar</taxon>
        <taxon>Stramenopiles</taxon>
        <taxon>Oomycota</taxon>
        <taxon>Peronosporomycetes</taxon>
        <taxon>Pythiales</taxon>
        <taxon>Pythiaceae</taxon>
    </lineage>
</organism>
<dbReference type="PANTHER" id="PTHR28605">
    <property type="entry name" value="CTF8, CHROMOSOME TRANSMISSION FIDELITY FACTOR 8 HOMOLOG (S. CEREVISIAE)"/>
    <property type="match status" value="1"/>
</dbReference>
<dbReference type="GO" id="GO:0031390">
    <property type="term" value="C:Ctf18 RFC-like complex"/>
    <property type="evidence" value="ECO:0007669"/>
    <property type="project" value="InterPro"/>
</dbReference>
<keyword evidence="3" id="KW-0238">DNA-binding</keyword>
<dbReference type="GO" id="GO:0007064">
    <property type="term" value="P:mitotic sister chromatid cohesion"/>
    <property type="evidence" value="ECO:0007669"/>
    <property type="project" value="InterPro"/>
</dbReference>
<dbReference type="GO" id="GO:0003677">
    <property type="term" value="F:DNA binding"/>
    <property type="evidence" value="ECO:0007669"/>
    <property type="project" value="UniProtKB-KW"/>
</dbReference>
<evidence type="ECO:0000256" key="4">
    <source>
        <dbReference type="ARBA" id="ARBA00023242"/>
    </source>
</evidence>
<evidence type="ECO:0008006" key="9">
    <source>
        <dbReference type="Google" id="ProtNLM"/>
    </source>
</evidence>
<reference evidence="7" key="1">
    <citation type="submission" date="2022-11" db="EMBL/GenBank/DDBJ databases">
        <authorList>
            <person name="Morgan W.R."/>
            <person name="Tartar A."/>
        </authorList>
    </citation>
    <scope>NUCLEOTIDE SEQUENCE</scope>
    <source>
        <strain evidence="7">ARSEF 373</strain>
    </source>
</reference>
<dbReference type="GO" id="GO:0006260">
    <property type="term" value="P:DNA replication"/>
    <property type="evidence" value="ECO:0007669"/>
    <property type="project" value="UniProtKB-KW"/>
</dbReference>
<gene>
    <name evidence="7" type="ORF">N0F65_008604</name>
</gene>
<keyword evidence="4" id="KW-0539">Nucleus</keyword>
<dbReference type="PANTHER" id="PTHR28605:SF1">
    <property type="entry name" value="CHROMOSOME TRANSMISSION FIDELITY FACTOR 8"/>
    <property type="match status" value="1"/>
</dbReference>
<keyword evidence="2" id="KW-0235">DNA replication</keyword>
<comment type="subcellular location">
    <subcellularLocation>
        <location evidence="1">Nucleus</location>
    </subcellularLocation>
</comment>
<dbReference type="Proteomes" id="UP001146120">
    <property type="component" value="Unassembled WGS sequence"/>
</dbReference>
<dbReference type="InterPro" id="IPR018607">
    <property type="entry name" value="Ctf8"/>
</dbReference>
<dbReference type="EMBL" id="DAKRPA010000075">
    <property type="protein sequence ID" value="DAZ99861.1"/>
    <property type="molecule type" value="Genomic_DNA"/>
</dbReference>
<comment type="caution">
    <text evidence="7">The sequence shown here is derived from an EMBL/GenBank/DDBJ whole genome shotgun (WGS) entry which is preliminary data.</text>
</comment>